<dbReference type="GO" id="GO:1990883">
    <property type="term" value="F:18S rRNA cytidine N-acetyltransferase activity"/>
    <property type="evidence" value="ECO:0007669"/>
    <property type="project" value="TreeGrafter"/>
</dbReference>
<dbReference type="PANTHER" id="PTHR10925">
    <property type="entry name" value="N-ACETYLTRANSFERASE 10"/>
    <property type="match status" value="1"/>
</dbReference>
<gene>
    <name evidence="9" type="primary">tmcA</name>
    <name evidence="11" type="ORF">QV01_08985</name>
</gene>
<dbReference type="Pfam" id="PF05127">
    <property type="entry name" value="NAT10_TcmA_helicase"/>
    <property type="match status" value="1"/>
</dbReference>
<dbReference type="InterPro" id="IPR024914">
    <property type="entry name" value="tRNA_acetyltr_TmcA"/>
</dbReference>
<evidence type="ECO:0000256" key="7">
    <source>
        <dbReference type="ARBA" id="ARBA00022884"/>
    </source>
</evidence>
<keyword evidence="12" id="KW-1185">Reference proteome</keyword>
<evidence type="ECO:0000313" key="12">
    <source>
        <dbReference type="Proteomes" id="UP000243558"/>
    </source>
</evidence>
<evidence type="ECO:0000313" key="11">
    <source>
        <dbReference type="EMBL" id="OBW91012.1"/>
    </source>
</evidence>
<comment type="function">
    <text evidence="9">Catalyzes the formation of N(4)-acetylcytidine (ac(4)C) at the wobble position of tRNA(Met), by using acetyl-CoA as an acetyl donor and ATP (or GTP).</text>
</comment>
<sequence>MHNTSSNFSRQVVILAGDQAWREQQYQQIIQHYPTQSILCCASRPPAISHQQLRFFPFNNSRNVLGQEFSLAIFDATEGEYLAFHLDTLTILAATLKAGGCLFLLLPHWQTLTTTPDQDSLRWNSADTATTTPQFIAWLKQKIDQYHLKIYSAQQPLIDYPKIQTSGWQLPRLALQEQQQCLHQLLQPQADIYLLMAGRGRGKSALAGQFIQQLIARQQRVLVTAANQQAITTLKYFAAPQHIEFIAPDALNQQLSQATIKEYDWLIVDEAAMLPLSLLQRFCKVFPKVLLATTSEGYEGTGQGFRLKLEQQLDRAYHYLTLTVPLRWPMGDSLECWVNDIALLVPQQQSKIPYQPTNDYQFLVTDRIPVSEQLIALYQLLSLAHYRTSPTDFRRLLDGNQQRFIWCEVAQQPIGVVWGLIEGGIENIELIEGICQGYRRPKGNLVAQALAFQLNQRVAVQLRSLRISRIAVAPQWQHHGVGTALIQQLQQRYRHQQDFLSVSFGYSKELLAFWQRVGFQVVGLSQGTEASSGNYSVMMVYPLSEAGDLFCQQAIRKFRRDLPLMAHPLRVELSGQLGLSLDIDWQLTADDRQSLSDFITYQRTVAVSYPALRRLLYHYSDPNLQQQLEFLIQPFQRNQKQRLIAFKQHLKSLLM</sequence>
<proteinExistence type="inferred from homology"/>
<protein>
    <recommendedName>
        <fullName evidence="9">tRNA(Met) cytidine acetyltransferase TmcA</fullName>
        <ecNumber evidence="9">2.3.1.193</ecNumber>
    </recommendedName>
</protein>
<dbReference type="GO" id="GO:0000049">
    <property type="term" value="F:tRNA binding"/>
    <property type="evidence" value="ECO:0007669"/>
    <property type="project" value="UniProtKB-UniRule"/>
</dbReference>
<dbReference type="HAMAP" id="MF_01886">
    <property type="entry name" value="tRNA_acetyltr_TmcA"/>
    <property type="match status" value="1"/>
</dbReference>
<accession>A0A1A7NLM1</accession>
<dbReference type="InterPro" id="IPR033442">
    <property type="entry name" value="TmcA_tRNA_bind"/>
</dbReference>
<keyword evidence="1 9" id="KW-0963">Cytoplasm</keyword>
<comment type="caution">
    <text evidence="11">The sequence shown here is derived from an EMBL/GenBank/DDBJ whole genome shotgun (WGS) entry which is preliminary data.</text>
</comment>
<dbReference type="InterPro" id="IPR016181">
    <property type="entry name" value="Acyl_CoA_acyltransferase"/>
</dbReference>
<keyword evidence="8 9" id="KW-0012">Acyltransferase</keyword>
<feature type="binding site" evidence="9">
    <location>
        <position position="516"/>
    </location>
    <ligand>
        <name>acetyl-CoA</name>
        <dbReference type="ChEBI" id="CHEBI:57288"/>
    </ligand>
</feature>
<keyword evidence="5 9" id="KW-0547">Nucleotide-binding</keyword>
<dbReference type="OrthoDB" id="5578851at2"/>
<feature type="binding site" evidence="9">
    <location>
        <position position="327"/>
    </location>
    <ligand>
        <name>ATP</name>
        <dbReference type="ChEBI" id="CHEBI:30616"/>
    </ligand>
</feature>
<dbReference type="RefSeq" id="WP_065239766.1">
    <property type="nucleotide sequence ID" value="NZ_JTJM01000044.1"/>
</dbReference>
<dbReference type="Proteomes" id="UP000243558">
    <property type="component" value="Unassembled WGS sequence"/>
</dbReference>
<dbReference type="Pfam" id="PF13718">
    <property type="entry name" value="GNAT_acetyltr_2"/>
    <property type="match status" value="1"/>
</dbReference>
<keyword evidence="4 9" id="KW-0819">tRNA processing</keyword>
<comment type="subcellular location">
    <subcellularLocation>
        <location evidence="9">Cytoplasm</location>
    </subcellularLocation>
</comment>
<reference evidence="11 12" key="1">
    <citation type="submission" date="2014-11" db="EMBL/GenBank/DDBJ databases">
        <title>Pan-genome of Gallibacterium spp.</title>
        <authorList>
            <person name="Kudirkiene E."/>
            <person name="Bojesen A.M."/>
        </authorList>
    </citation>
    <scope>NUCLEOTIDE SEQUENCE [LARGE SCALE GENOMIC DNA]</scope>
    <source>
        <strain evidence="11 12">F151</strain>
    </source>
</reference>
<dbReference type="Gene3D" id="3.40.50.11040">
    <property type="match status" value="1"/>
</dbReference>
<keyword evidence="6 9" id="KW-0067">ATP-binding</keyword>
<feature type="binding site" evidence="9">
    <location>
        <position position="509"/>
    </location>
    <ligand>
        <name>acetyl-CoA</name>
        <dbReference type="ChEBI" id="CHEBI:57288"/>
    </ligand>
</feature>
<dbReference type="EC" id="2.3.1.193" evidence="9"/>
<evidence type="ECO:0000259" key="10">
    <source>
        <dbReference type="PROSITE" id="PS51186"/>
    </source>
</evidence>
<organism evidence="11 12">
    <name type="scientific">Gallibacterium genomosp. 3</name>
    <dbReference type="NCBI Taxonomy" id="505345"/>
    <lineage>
        <taxon>Bacteria</taxon>
        <taxon>Pseudomonadati</taxon>
        <taxon>Pseudomonadota</taxon>
        <taxon>Gammaproteobacteria</taxon>
        <taxon>Pasteurellales</taxon>
        <taxon>Pasteurellaceae</taxon>
        <taxon>Gallibacterium</taxon>
    </lineage>
</organism>
<dbReference type="InterPro" id="IPR013562">
    <property type="entry name" value="TmcA/NAT10_N"/>
</dbReference>
<keyword evidence="7 9" id="KW-0694">RNA-binding</keyword>
<feature type="binding site" evidence="9">
    <location>
        <begin position="470"/>
        <end position="472"/>
    </location>
    <ligand>
        <name>acetyl-CoA</name>
        <dbReference type="ChEBI" id="CHEBI:57288"/>
    </ligand>
</feature>
<feature type="domain" description="N-acetyltransferase" evidence="10">
    <location>
        <begin position="384"/>
        <end position="544"/>
    </location>
</feature>
<evidence type="ECO:0000256" key="8">
    <source>
        <dbReference type="ARBA" id="ARBA00023315"/>
    </source>
</evidence>
<dbReference type="InterPro" id="IPR032672">
    <property type="entry name" value="TmcA/NAT10/Kre33"/>
</dbReference>
<dbReference type="GO" id="GO:0005524">
    <property type="term" value="F:ATP binding"/>
    <property type="evidence" value="ECO:0007669"/>
    <property type="project" value="UniProtKB-UniRule"/>
</dbReference>
<dbReference type="InterPro" id="IPR000182">
    <property type="entry name" value="GNAT_dom"/>
</dbReference>
<dbReference type="GO" id="GO:0051392">
    <property type="term" value="F:tRNA cytidine N4-acetyltransferase activity"/>
    <property type="evidence" value="ECO:0007669"/>
    <property type="project" value="UniProtKB-UniRule"/>
</dbReference>
<keyword evidence="2 9" id="KW-0820">tRNA-binding</keyword>
<evidence type="ECO:0000256" key="3">
    <source>
        <dbReference type="ARBA" id="ARBA00022679"/>
    </source>
</evidence>
<dbReference type="Gene3D" id="1.20.120.890">
    <property type="entry name" value="tRNA(Met) cytidine acetyltransferase, tail domain"/>
    <property type="match status" value="1"/>
</dbReference>
<dbReference type="InterPro" id="IPR007807">
    <property type="entry name" value="TcmA/NAT10_helicase"/>
</dbReference>
<evidence type="ECO:0000256" key="9">
    <source>
        <dbReference type="HAMAP-Rule" id="MF_01886"/>
    </source>
</evidence>
<dbReference type="GO" id="GO:0002101">
    <property type="term" value="P:tRNA wobble cytosine modification"/>
    <property type="evidence" value="ECO:0007669"/>
    <property type="project" value="UniProtKB-UniRule"/>
</dbReference>
<dbReference type="PROSITE" id="PS51186">
    <property type="entry name" value="GNAT"/>
    <property type="match status" value="1"/>
</dbReference>
<comment type="catalytic activity">
    <reaction evidence="9">
        <text>cytidine(34) in elongator tRNA(Met) + acetyl-CoA + ATP + H2O = N(4)-acetylcytidine(34) in elongator tRNA(Met) + ADP + phosphate + CoA + H(+)</text>
        <dbReference type="Rhea" id="RHEA:43788"/>
        <dbReference type="Rhea" id="RHEA-COMP:10693"/>
        <dbReference type="Rhea" id="RHEA-COMP:10694"/>
        <dbReference type="ChEBI" id="CHEBI:15377"/>
        <dbReference type="ChEBI" id="CHEBI:15378"/>
        <dbReference type="ChEBI" id="CHEBI:30616"/>
        <dbReference type="ChEBI" id="CHEBI:43474"/>
        <dbReference type="ChEBI" id="CHEBI:57287"/>
        <dbReference type="ChEBI" id="CHEBI:57288"/>
        <dbReference type="ChEBI" id="CHEBI:74900"/>
        <dbReference type="ChEBI" id="CHEBI:82748"/>
        <dbReference type="ChEBI" id="CHEBI:456216"/>
        <dbReference type="EC" id="2.3.1.193"/>
    </reaction>
</comment>
<feature type="binding site" evidence="9">
    <location>
        <position position="178"/>
    </location>
    <ligand>
        <name>ATP</name>
        <dbReference type="ChEBI" id="CHEBI:30616"/>
    </ligand>
</feature>
<dbReference type="AlphaFoldDB" id="A0A1A7NLM1"/>
<dbReference type="Gene3D" id="3.40.50.300">
    <property type="entry name" value="P-loop containing nucleotide triphosphate hydrolases"/>
    <property type="match status" value="1"/>
</dbReference>
<dbReference type="InterPro" id="IPR038321">
    <property type="entry name" value="TmcA_C_sf"/>
</dbReference>
<dbReference type="Pfam" id="PF17176">
    <property type="entry name" value="tRNA_bind_3"/>
    <property type="match status" value="1"/>
</dbReference>
<evidence type="ECO:0000256" key="5">
    <source>
        <dbReference type="ARBA" id="ARBA00022741"/>
    </source>
</evidence>
<dbReference type="PANTHER" id="PTHR10925:SF5">
    <property type="entry name" value="RNA CYTIDINE ACETYLTRANSFERASE"/>
    <property type="match status" value="1"/>
</dbReference>
<evidence type="ECO:0000256" key="1">
    <source>
        <dbReference type="ARBA" id="ARBA00022490"/>
    </source>
</evidence>
<dbReference type="GO" id="GO:0005737">
    <property type="term" value="C:cytoplasm"/>
    <property type="evidence" value="ECO:0007669"/>
    <property type="project" value="UniProtKB-SubCell"/>
</dbReference>
<dbReference type="InterPro" id="IPR027417">
    <property type="entry name" value="P-loop_NTPase"/>
</dbReference>
<keyword evidence="3 9" id="KW-0808">Transferase</keyword>
<dbReference type="Gene3D" id="3.40.630.30">
    <property type="match status" value="1"/>
</dbReference>
<evidence type="ECO:0000256" key="2">
    <source>
        <dbReference type="ARBA" id="ARBA00022555"/>
    </source>
</evidence>
<dbReference type="CDD" id="cd04301">
    <property type="entry name" value="NAT_SF"/>
    <property type="match status" value="1"/>
</dbReference>
<dbReference type="Pfam" id="PF08351">
    <property type="entry name" value="TmcA_N"/>
    <property type="match status" value="1"/>
</dbReference>
<evidence type="ECO:0000256" key="6">
    <source>
        <dbReference type="ARBA" id="ARBA00022840"/>
    </source>
</evidence>
<dbReference type="PATRIC" id="fig|505345.7.peg.1788"/>
<dbReference type="GO" id="GO:0051391">
    <property type="term" value="P:tRNA acetylation"/>
    <property type="evidence" value="ECO:0007669"/>
    <property type="project" value="UniProtKB-UniRule"/>
</dbReference>
<dbReference type="GO" id="GO:1904812">
    <property type="term" value="P:rRNA acetylation involved in maturation of SSU-rRNA"/>
    <property type="evidence" value="ECO:0007669"/>
    <property type="project" value="TreeGrafter"/>
</dbReference>
<feature type="binding site" evidence="9">
    <location>
        <begin position="200"/>
        <end position="209"/>
    </location>
    <ligand>
        <name>ATP</name>
        <dbReference type="ChEBI" id="CHEBI:30616"/>
    </ligand>
</feature>
<comment type="similarity">
    <text evidence="9">Belongs to the TmcA family.</text>
</comment>
<comment type="caution">
    <text evidence="9">Lacks conserved residue(s) required for the propagation of feature annotation.</text>
</comment>
<name>A0A1A7NLM1_9PAST</name>
<dbReference type="EMBL" id="JTJM01000044">
    <property type="protein sequence ID" value="OBW91012.1"/>
    <property type="molecule type" value="Genomic_DNA"/>
</dbReference>
<dbReference type="SUPFAM" id="SSF52540">
    <property type="entry name" value="P-loop containing nucleoside triphosphate hydrolases"/>
    <property type="match status" value="1"/>
</dbReference>
<evidence type="ECO:0000256" key="4">
    <source>
        <dbReference type="ARBA" id="ARBA00022694"/>
    </source>
</evidence>
<dbReference type="SUPFAM" id="SSF55729">
    <property type="entry name" value="Acyl-CoA N-acyltransferases (Nat)"/>
    <property type="match status" value="1"/>
</dbReference>